<protein>
    <submittedName>
        <fullName evidence="3">S1-like domain-containing RNA-binding protein</fullName>
    </submittedName>
</protein>
<feature type="domain" description="S1 motif" evidence="2">
    <location>
        <begin position="145"/>
        <end position="205"/>
    </location>
</feature>
<dbReference type="RefSeq" id="WP_277731000.1">
    <property type="nucleotide sequence ID" value="NZ_CP120733.1"/>
</dbReference>
<dbReference type="InterPro" id="IPR040764">
    <property type="entry name" value="CvfB_WH"/>
</dbReference>
<dbReference type="Pfam" id="PF13509">
    <property type="entry name" value="S1_2"/>
    <property type="match status" value="1"/>
</dbReference>
<dbReference type="PANTHER" id="PTHR37296">
    <property type="entry name" value="CONSERVED VIRULENCE FACTOR B"/>
    <property type="match status" value="1"/>
</dbReference>
<accession>A0ABY8EBX5</accession>
<evidence type="ECO:0000259" key="2">
    <source>
        <dbReference type="PROSITE" id="PS50126"/>
    </source>
</evidence>
<dbReference type="InterPro" id="IPR039566">
    <property type="entry name" value="CvfB_S1_st"/>
</dbReference>
<dbReference type="InterPro" id="IPR036388">
    <property type="entry name" value="WH-like_DNA-bd_sf"/>
</dbReference>
<dbReference type="InterPro" id="IPR003029">
    <property type="entry name" value="S1_domain"/>
</dbReference>
<dbReference type="SUPFAM" id="SSF50249">
    <property type="entry name" value="Nucleic acid-binding proteins"/>
    <property type="match status" value="1"/>
</dbReference>
<dbReference type="InterPro" id="IPR014464">
    <property type="entry name" value="CvfB_fam"/>
</dbReference>
<evidence type="ECO:0000313" key="4">
    <source>
        <dbReference type="Proteomes" id="UP001222800"/>
    </source>
</evidence>
<reference evidence="3 4" key="1">
    <citation type="submission" date="2023-03" db="EMBL/GenBank/DDBJ databases">
        <title>Complete genome sequence of Tepidibacter sp. SWIR-1, isolated from a deep-sea hydrothermal vent.</title>
        <authorList>
            <person name="Li X."/>
        </authorList>
    </citation>
    <scope>NUCLEOTIDE SEQUENCE [LARGE SCALE GENOMIC DNA]</scope>
    <source>
        <strain evidence="3 4">SWIR-1</strain>
    </source>
</reference>
<organism evidence="3 4">
    <name type="scientific">Tepidibacter hydrothermalis</name>
    <dbReference type="NCBI Taxonomy" id="3036126"/>
    <lineage>
        <taxon>Bacteria</taxon>
        <taxon>Bacillati</taxon>
        <taxon>Bacillota</taxon>
        <taxon>Clostridia</taxon>
        <taxon>Peptostreptococcales</taxon>
        <taxon>Peptostreptococcaceae</taxon>
        <taxon>Tepidibacter</taxon>
    </lineage>
</organism>
<dbReference type="PIRSF" id="PIRSF012524">
    <property type="entry name" value="YitL_S1"/>
    <property type="match status" value="1"/>
</dbReference>
<dbReference type="EMBL" id="CP120733">
    <property type="protein sequence ID" value="WFD09079.1"/>
    <property type="molecule type" value="Genomic_DNA"/>
</dbReference>
<dbReference type="Gene3D" id="2.40.50.140">
    <property type="entry name" value="Nucleic acid-binding proteins"/>
    <property type="match status" value="2"/>
</dbReference>
<dbReference type="Gene3D" id="1.10.10.10">
    <property type="entry name" value="Winged helix-like DNA-binding domain superfamily/Winged helix DNA-binding domain"/>
    <property type="match status" value="1"/>
</dbReference>
<dbReference type="SMART" id="SM00316">
    <property type="entry name" value="S1"/>
    <property type="match status" value="3"/>
</dbReference>
<proteinExistence type="inferred from homology"/>
<dbReference type="PANTHER" id="PTHR37296:SF1">
    <property type="entry name" value="CONSERVED VIRULENCE FACTOR B"/>
    <property type="match status" value="1"/>
</dbReference>
<evidence type="ECO:0000256" key="1">
    <source>
        <dbReference type="PIRNR" id="PIRNR012524"/>
    </source>
</evidence>
<dbReference type="Pfam" id="PF17783">
    <property type="entry name" value="WHD_CvfB"/>
    <property type="match status" value="1"/>
</dbReference>
<dbReference type="InterPro" id="IPR012340">
    <property type="entry name" value="NA-bd_OB-fold"/>
</dbReference>
<comment type="similarity">
    <text evidence="1">Belongs to the CvfB family.</text>
</comment>
<evidence type="ECO:0000313" key="3">
    <source>
        <dbReference type="EMBL" id="WFD09079.1"/>
    </source>
</evidence>
<dbReference type="Pfam" id="PF00575">
    <property type="entry name" value="S1"/>
    <property type="match status" value="1"/>
</dbReference>
<dbReference type="PROSITE" id="PS50126">
    <property type="entry name" value="S1"/>
    <property type="match status" value="1"/>
</dbReference>
<keyword evidence="4" id="KW-1185">Reference proteome</keyword>
<gene>
    <name evidence="3" type="ORF">P4S50_11845</name>
</gene>
<sequence length="276" mass="31920">MFKLGDFNELEVVKEKEFGFFLDSEVGEILLPTKYVPEDLAVGDNINVFVYKDSEDRYVATTVTPKAKVGDIAFLEVKDINKYGAFVDWGLEKELLVPYSQQKEQLKKNRKYIFSIYKDDVSNRIIASQKINRYIEEDDIELKEGQEVDMMIYQFTDMGVKVIIEGKYFGLLYKNEVYKNLKVGDVVKGFVKKIREDNKIDVTIRKKINLEIDEAKERILDELKKYDGVLYLTDKSSPDHIQKSLEMSKGMFKKALGGLYKDGLVTLTSEGTYLKK</sequence>
<name>A0ABY8EBX5_9FIRM</name>
<dbReference type="Proteomes" id="UP001222800">
    <property type="component" value="Chromosome"/>
</dbReference>